<dbReference type="EMBL" id="AOIQ01000021">
    <property type="protein sequence ID" value="ELZ08224.1"/>
    <property type="molecule type" value="Genomic_DNA"/>
</dbReference>
<dbReference type="InterPro" id="IPR035965">
    <property type="entry name" value="PAS-like_dom_sf"/>
</dbReference>
<dbReference type="Pfam" id="PF00512">
    <property type="entry name" value="HisKA"/>
    <property type="match status" value="1"/>
</dbReference>
<dbReference type="InterPro" id="IPR005467">
    <property type="entry name" value="His_kinase_dom"/>
</dbReference>
<dbReference type="InterPro" id="IPR000014">
    <property type="entry name" value="PAS"/>
</dbReference>
<dbReference type="Pfam" id="PF08448">
    <property type="entry name" value="PAS_4"/>
    <property type="match status" value="1"/>
</dbReference>
<sequence>MVVYLHPDPDVGDAVAAALESGFFDVLPVSRPERARQLVEERAIDCLVTVFDLPSTDGLSFVRSLRSAGIVTPTVIHAVSGNESVAAAAIDTDVAGYVPVPETPVESVSALADTVDRAIEDSTSSTAALRRRWQTVESLHDVALQFETCATPEETYQFAVEALAQVLDVYTCVLYVAEDGSLVPKATVGSLPGGWQPYGLEEGVAGRTFQTGESSRSDHIQSHSGASPAEDVLQSGISVSVGDFGVMQAVSERPGAYTEHDRKLAELLAAHVSAAVSRIRSNRELRAERDRFAMLFENVPDAIAITYGPDRCVADVNPAFERAFGFERDELVDEPIDDYLLPDASDAIHVVEEVGTDEVLRDEITRQGTDERREYSFKGFAIEGEETFQEYGIYTDITAQKRRERELRQYKTLVEAVGDPMYVLDVDGRVEMVNEAMASVLGKPASTVVGSDPKTFMPAEHVDRGTELLVSLLTDPERQWDTFEMDVESADGGPFIAETKISPLLDDDGEFAGSVGVIRDITRRKERERQIRDLHEGTRDLMAAAGTQAVAEMATEVAADALDFPINGVYLYDESLAALVPVANSERAQELLGSPPVVEAGDGLMWDAFETGEPVSYQDVRADPEVMNPDTFVRSEAFVPLGEHGLLLFSSPNVDDFDDEALALAKILGSNIEAALDRAERETELAARTDELERQNERLDEFAGMVSHDLRNPLTLANGRLELARDRLHEASGPHTDDIEAHLSEIEWAVDRMETLIEDMLELARTGQPIDGTTAVDLPSVAAAAQRTVDADLAVTVDDSLGEVEASEQRVRAIFENSFRNAIDHVGPNVTVTVRRTPDGFAIDDDGPGIPPKHRDSVLETGYTTASDGTGFGLAIVADVAEAHGWELSVEESPDGGARIRVVTDSS</sequence>
<dbReference type="InterPro" id="IPR001610">
    <property type="entry name" value="PAC"/>
</dbReference>
<dbReference type="SMART" id="SM00086">
    <property type="entry name" value="PAC"/>
    <property type="match status" value="1"/>
</dbReference>
<keyword evidence="8" id="KW-0067">ATP-binding</keyword>
<dbReference type="InterPro" id="IPR003594">
    <property type="entry name" value="HATPase_dom"/>
</dbReference>
<protein>
    <recommendedName>
        <fullName evidence="3">histidine kinase</fullName>
        <ecNumber evidence="3">2.7.13.3</ecNumber>
    </recommendedName>
</protein>
<dbReference type="GO" id="GO:0007234">
    <property type="term" value="P:osmosensory signaling via phosphorelay pathway"/>
    <property type="evidence" value="ECO:0007669"/>
    <property type="project" value="TreeGrafter"/>
</dbReference>
<dbReference type="SMART" id="SM00065">
    <property type="entry name" value="GAF"/>
    <property type="match status" value="2"/>
</dbReference>
<dbReference type="PANTHER" id="PTHR42878">
    <property type="entry name" value="TWO-COMPONENT HISTIDINE KINASE"/>
    <property type="match status" value="1"/>
</dbReference>
<evidence type="ECO:0000259" key="17">
    <source>
        <dbReference type="PROSITE" id="PS50892"/>
    </source>
</evidence>
<keyword evidence="4" id="KW-0808">Transferase</keyword>
<evidence type="ECO:0000259" key="15">
    <source>
        <dbReference type="PROSITE" id="PS50112"/>
    </source>
</evidence>
<dbReference type="InterPro" id="IPR003018">
    <property type="entry name" value="GAF"/>
</dbReference>
<dbReference type="PROSITE" id="PS50113">
    <property type="entry name" value="PAC"/>
    <property type="match status" value="1"/>
</dbReference>
<evidence type="ECO:0000256" key="4">
    <source>
        <dbReference type="ARBA" id="ARBA00022679"/>
    </source>
</evidence>
<keyword evidence="9" id="KW-1133">Transmembrane helix</keyword>
<dbReference type="SUPFAM" id="SSF52172">
    <property type="entry name" value="CheY-like"/>
    <property type="match status" value="1"/>
</dbReference>
<dbReference type="PANTHER" id="PTHR42878:SF7">
    <property type="entry name" value="SENSOR HISTIDINE KINASE GLRK"/>
    <property type="match status" value="1"/>
</dbReference>
<dbReference type="InterPro" id="IPR036890">
    <property type="entry name" value="HATPase_C_sf"/>
</dbReference>
<dbReference type="InterPro" id="IPR013656">
    <property type="entry name" value="PAS_4"/>
</dbReference>
<dbReference type="Pfam" id="PF02518">
    <property type="entry name" value="HATPase_c"/>
    <property type="match status" value="1"/>
</dbReference>
<feature type="domain" description="Histidine kinase" evidence="13">
    <location>
        <begin position="705"/>
        <end position="907"/>
    </location>
</feature>
<evidence type="ECO:0000256" key="5">
    <source>
        <dbReference type="ARBA" id="ARBA00022692"/>
    </source>
</evidence>
<feature type="domain" description="PAC" evidence="16">
    <location>
        <begin position="481"/>
        <end position="533"/>
    </location>
</feature>
<feature type="domain" description="Response regulatory" evidence="14">
    <location>
        <begin position="1"/>
        <end position="115"/>
    </location>
</feature>
<evidence type="ECO:0000256" key="10">
    <source>
        <dbReference type="ARBA" id="ARBA00023012"/>
    </source>
</evidence>
<feature type="domain" description="PAS" evidence="15">
    <location>
        <begin position="406"/>
        <end position="450"/>
    </location>
</feature>
<dbReference type="Gene3D" id="3.30.565.10">
    <property type="entry name" value="Histidine kinase-like ATPase, C-terminal domain"/>
    <property type="match status" value="1"/>
</dbReference>
<dbReference type="PROSITE" id="PS50112">
    <property type="entry name" value="PAS"/>
    <property type="match status" value="2"/>
</dbReference>
<dbReference type="PROSITE" id="PS50892">
    <property type="entry name" value="V_SNARE"/>
    <property type="match status" value="1"/>
</dbReference>
<comment type="caution">
    <text evidence="18">The sequence shown here is derived from an EMBL/GenBank/DDBJ whole genome shotgun (WGS) entry which is preliminary data.</text>
</comment>
<evidence type="ECO:0000256" key="8">
    <source>
        <dbReference type="ARBA" id="ARBA00022840"/>
    </source>
</evidence>
<dbReference type="GO" id="GO:0016020">
    <property type="term" value="C:membrane"/>
    <property type="evidence" value="ECO:0007669"/>
    <property type="project" value="UniProtKB-SubCell"/>
</dbReference>
<dbReference type="InterPro" id="IPR036097">
    <property type="entry name" value="HisK_dim/P_sf"/>
</dbReference>
<feature type="domain" description="PAS" evidence="15">
    <location>
        <begin position="288"/>
        <end position="363"/>
    </location>
</feature>
<dbReference type="SMART" id="SM00388">
    <property type="entry name" value="HisKA"/>
    <property type="match status" value="1"/>
</dbReference>
<proteinExistence type="predicted"/>
<evidence type="ECO:0000313" key="18">
    <source>
        <dbReference type="EMBL" id="ELZ08224.1"/>
    </source>
</evidence>
<accession>M0BEZ5</accession>
<dbReference type="InterPro" id="IPR000700">
    <property type="entry name" value="PAS-assoc_C"/>
</dbReference>
<dbReference type="Pfam" id="PF13188">
    <property type="entry name" value="PAS_8"/>
    <property type="match status" value="1"/>
</dbReference>
<dbReference type="PROSITE" id="PS50110">
    <property type="entry name" value="RESPONSE_REGULATORY"/>
    <property type="match status" value="1"/>
</dbReference>
<keyword evidence="5" id="KW-0812">Transmembrane</keyword>
<evidence type="ECO:0000256" key="2">
    <source>
        <dbReference type="ARBA" id="ARBA00004141"/>
    </source>
</evidence>
<dbReference type="Gene3D" id="1.10.287.130">
    <property type="match status" value="1"/>
</dbReference>
<dbReference type="STRING" id="1227490.C479_12823"/>
<dbReference type="SMART" id="SM00091">
    <property type="entry name" value="PAS"/>
    <property type="match status" value="2"/>
</dbReference>
<evidence type="ECO:0000256" key="9">
    <source>
        <dbReference type="ARBA" id="ARBA00022989"/>
    </source>
</evidence>
<dbReference type="SUPFAM" id="SSF47384">
    <property type="entry name" value="Homodimeric domain of signal transducing histidine kinase"/>
    <property type="match status" value="1"/>
</dbReference>
<dbReference type="NCBIfam" id="TIGR00229">
    <property type="entry name" value="sensory_box"/>
    <property type="match status" value="2"/>
</dbReference>
<dbReference type="Proteomes" id="UP000011560">
    <property type="component" value="Unassembled WGS sequence"/>
</dbReference>
<evidence type="ECO:0000256" key="1">
    <source>
        <dbReference type="ARBA" id="ARBA00000085"/>
    </source>
</evidence>
<dbReference type="InterPro" id="IPR011006">
    <property type="entry name" value="CheY-like_superfamily"/>
</dbReference>
<dbReference type="Gene3D" id="3.30.450.40">
    <property type="match status" value="2"/>
</dbReference>
<dbReference type="Gene3D" id="3.40.50.2300">
    <property type="match status" value="1"/>
</dbReference>
<dbReference type="GO" id="GO:0030295">
    <property type="term" value="F:protein kinase activator activity"/>
    <property type="evidence" value="ECO:0007669"/>
    <property type="project" value="TreeGrafter"/>
</dbReference>
<evidence type="ECO:0000313" key="19">
    <source>
        <dbReference type="Proteomes" id="UP000011560"/>
    </source>
</evidence>
<dbReference type="GO" id="GO:0000156">
    <property type="term" value="F:phosphorelay response regulator activity"/>
    <property type="evidence" value="ECO:0007669"/>
    <property type="project" value="TreeGrafter"/>
</dbReference>
<dbReference type="InterPro" id="IPR003661">
    <property type="entry name" value="HisK_dim/P_dom"/>
</dbReference>
<dbReference type="InterPro" id="IPR029016">
    <property type="entry name" value="GAF-like_dom_sf"/>
</dbReference>
<dbReference type="InterPro" id="IPR001789">
    <property type="entry name" value="Sig_transdc_resp-reg_receiver"/>
</dbReference>
<dbReference type="GO" id="GO:0005524">
    <property type="term" value="F:ATP binding"/>
    <property type="evidence" value="ECO:0007669"/>
    <property type="project" value="UniProtKB-KW"/>
</dbReference>
<gene>
    <name evidence="18" type="ORF">C479_12823</name>
</gene>
<dbReference type="Pfam" id="PF00072">
    <property type="entry name" value="Response_reg"/>
    <property type="match status" value="1"/>
</dbReference>
<reference evidence="18 19" key="1">
    <citation type="journal article" date="2014" name="PLoS Genet.">
        <title>Phylogenetically driven sequencing of extremely halophilic archaea reveals strategies for static and dynamic osmo-response.</title>
        <authorList>
            <person name="Becker E.A."/>
            <person name="Seitzer P.M."/>
            <person name="Tritt A."/>
            <person name="Larsen D."/>
            <person name="Krusor M."/>
            <person name="Yao A.I."/>
            <person name="Wu D."/>
            <person name="Madern D."/>
            <person name="Eisen J.A."/>
            <person name="Darling A.E."/>
            <person name="Facciotti M.T."/>
        </authorList>
    </citation>
    <scope>NUCLEOTIDE SEQUENCE [LARGE SCALE GENOMIC DNA]</scope>
    <source>
        <strain evidence="18 19">JCM 14624</strain>
    </source>
</reference>
<comment type="catalytic activity">
    <reaction evidence="1">
        <text>ATP + protein L-histidine = ADP + protein N-phospho-L-histidine.</text>
        <dbReference type="EC" id="2.7.13.3"/>
    </reaction>
</comment>
<evidence type="ECO:0000256" key="12">
    <source>
        <dbReference type="PROSITE-ProRule" id="PRU00169"/>
    </source>
</evidence>
<evidence type="ECO:0000256" key="6">
    <source>
        <dbReference type="ARBA" id="ARBA00022741"/>
    </source>
</evidence>
<dbReference type="Pfam" id="PF13185">
    <property type="entry name" value="GAF_2"/>
    <property type="match status" value="2"/>
</dbReference>
<evidence type="ECO:0000256" key="3">
    <source>
        <dbReference type="ARBA" id="ARBA00012438"/>
    </source>
</evidence>
<organism evidence="18 19">
    <name type="scientific">Halovivax asiaticus JCM 14624</name>
    <dbReference type="NCBI Taxonomy" id="1227490"/>
    <lineage>
        <taxon>Archaea</taxon>
        <taxon>Methanobacteriati</taxon>
        <taxon>Methanobacteriota</taxon>
        <taxon>Stenosarchaea group</taxon>
        <taxon>Halobacteria</taxon>
        <taxon>Halobacteriales</taxon>
        <taxon>Natrialbaceae</taxon>
        <taxon>Halovivax</taxon>
    </lineage>
</organism>
<dbReference type="GO" id="GO:0000155">
    <property type="term" value="F:phosphorelay sensor kinase activity"/>
    <property type="evidence" value="ECO:0007669"/>
    <property type="project" value="InterPro"/>
</dbReference>
<dbReference type="PROSITE" id="PS50109">
    <property type="entry name" value="HIS_KIN"/>
    <property type="match status" value="1"/>
</dbReference>
<comment type="subcellular location">
    <subcellularLocation>
        <location evidence="2">Membrane</location>
        <topology evidence="2">Multi-pass membrane protein</topology>
    </subcellularLocation>
</comment>
<keyword evidence="7" id="KW-0418">Kinase</keyword>
<feature type="domain" description="V-SNARE coiled-coil homology" evidence="17">
    <location>
        <begin position="653"/>
        <end position="717"/>
    </location>
</feature>
<evidence type="ECO:0000256" key="7">
    <source>
        <dbReference type="ARBA" id="ARBA00022777"/>
    </source>
</evidence>
<dbReference type="AlphaFoldDB" id="M0BEZ5"/>
<comment type="caution">
    <text evidence="12">Lacks conserved residue(s) required for the propagation of feature annotation.</text>
</comment>
<keyword evidence="11" id="KW-0472">Membrane</keyword>
<evidence type="ECO:0000259" key="13">
    <source>
        <dbReference type="PROSITE" id="PS50109"/>
    </source>
</evidence>
<dbReference type="CDD" id="cd00075">
    <property type="entry name" value="HATPase"/>
    <property type="match status" value="1"/>
</dbReference>
<evidence type="ECO:0000259" key="14">
    <source>
        <dbReference type="PROSITE" id="PS50110"/>
    </source>
</evidence>
<keyword evidence="6" id="KW-0547">Nucleotide-binding</keyword>
<dbReference type="SUPFAM" id="SSF55874">
    <property type="entry name" value="ATPase domain of HSP90 chaperone/DNA topoisomerase II/histidine kinase"/>
    <property type="match status" value="1"/>
</dbReference>
<dbReference type="InterPro" id="IPR050351">
    <property type="entry name" value="BphY/WalK/GraS-like"/>
</dbReference>
<keyword evidence="10" id="KW-0902">Two-component regulatory system</keyword>
<evidence type="ECO:0000256" key="11">
    <source>
        <dbReference type="ARBA" id="ARBA00023136"/>
    </source>
</evidence>
<dbReference type="PATRIC" id="fig|1227490.4.peg.2608"/>
<dbReference type="Gene3D" id="3.30.450.20">
    <property type="entry name" value="PAS domain"/>
    <property type="match status" value="2"/>
</dbReference>
<keyword evidence="19" id="KW-1185">Reference proteome</keyword>
<name>M0BEZ5_9EURY</name>
<dbReference type="EC" id="2.7.13.3" evidence="3"/>
<evidence type="ECO:0000259" key="16">
    <source>
        <dbReference type="PROSITE" id="PS50113"/>
    </source>
</evidence>
<dbReference type="SMART" id="SM00387">
    <property type="entry name" value="HATPase_c"/>
    <property type="match status" value="1"/>
</dbReference>
<dbReference type="SUPFAM" id="SSF55785">
    <property type="entry name" value="PYP-like sensor domain (PAS domain)"/>
    <property type="match status" value="2"/>
</dbReference>
<dbReference type="CDD" id="cd00082">
    <property type="entry name" value="HisKA"/>
    <property type="match status" value="1"/>
</dbReference>
<dbReference type="SUPFAM" id="SSF55781">
    <property type="entry name" value="GAF domain-like"/>
    <property type="match status" value="2"/>
</dbReference>
<dbReference type="CDD" id="cd00130">
    <property type="entry name" value="PAS"/>
    <property type="match status" value="2"/>
</dbReference>
<dbReference type="InterPro" id="IPR042855">
    <property type="entry name" value="V_SNARE_CC"/>
</dbReference>